<reference evidence="2" key="3">
    <citation type="submission" date="2016-11" db="EMBL/GenBank/DDBJ databases">
        <title>Salimicrobium jeotgali MJ3, isolated from Myulchi jeot, a traditional Korean fermented seafood.</title>
        <authorList>
            <person name="Kim K.H."/>
            <person name="Jeon C.O."/>
            <person name="Jin H.M."/>
        </authorList>
    </citation>
    <scope>NUCLEOTIDE SEQUENCE</scope>
    <source>
        <strain evidence="2">MJ3</strain>
    </source>
</reference>
<evidence type="ECO:0000259" key="1">
    <source>
        <dbReference type="Pfam" id="PF03551"/>
    </source>
</evidence>
<dbReference type="InterPro" id="IPR036388">
    <property type="entry name" value="WH-like_DNA-bd_sf"/>
</dbReference>
<dbReference type="PATRIC" id="fig|1230341.3.peg.2113"/>
<dbReference type="RefSeq" id="WP_008591188.1">
    <property type="nucleotide sequence ID" value="NZ_AMPQ01000015.1"/>
</dbReference>
<dbReference type="EMBL" id="AMPQ01000015">
    <property type="protein sequence ID" value="EKE31087.1"/>
    <property type="molecule type" value="Genomic_DNA"/>
</dbReference>
<dbReference type="PANTHER" id="PTHR33169">
    <property type="entry name" value="PADR-FAMILY TRANSCRIPTIONAL REGULATOR"/>
    <property type="match status" value="1"/>
</dbReference>
<keyword evidence="4" id="KW-1185">Reference proteome</keyword>
<name>K2G9P8_9BACI</name>
<dbReference type="Pfam" id="PF03551">
    <property type="entry name" value="PadR"/>
    <property type="match status" value="1"/>
</dbReference>
<sequence>MNIGKETLKGNIDIIILSLLKEKDMYGYEIAKLVRDKSQNQFEIKEATLYLSLKRLSKNNLVVAYWSQVQGSGPRRKYYKITSEGANSLMEKVSEWNFFKNIIETFLATDRGDSSAGSK</sequence>
<dbReference type="AlphaFoldDB" id="K2G9P8"/>
<feature type="domain" description="Transcription regulator PadR N-terminal" evidence="1">
    <location>
        <begin position="16"/>
        <end position="89"/>
    </location>
</feature>
<organism evidence="3 4">
    <name type="scientific">Salimicrobium jeotgali</name>
    <dbReference type="NCBI Taxonomy" id="1230341"/>
    <lineage>
        <taxon>Bacteria</taxon>
        <taxon>Bacillati</taxon>
        <taxon>Bacillota</taxon>
        <taxon>Bacilli</taxon>
        <taxon>Bacillales</taxon>
        <taxon>Bacillaceae</taxon>
        <taxon>Salimicrobium</taxon>
    </lineage>
</organism>
<dbReference type="InterPro" id="IPR036390">
    <property type="entry name" value="WH_DNA-bd_sf"/>
</dbReference>
<reference evidence="3 4" key="1">
    <citation type="journal article" date="2012" name="J. Bacteriol.">
        <title>Draft Genome Sequence of Salimicrobium sp. Strain MJ3, Isolated from Myulchi-Jeot, Korean Fermented Seafood.</title>
        <authorList>
            <person name="Lee S.H."/>
            <person name="Jung J.Y."/>
            <person name="Jeon C.O."/>
        </authorList>
    </citation>
    <scope>NUCLEOTIDE SEQUENCE [LARGE SCALE GENOMIC DNA]</scope>
    <source>
        <strain evidence="3 4">MJ3</strain>
    </source>
</reference>
<dbReference type="Proteomes" id="UP000092654">
    <property type="component" value="Chromosome"/>
</dbReference>
<dbReference type="PANTHER" id="PTHR33169:SF14">
    <property type="entry name" value="TRANSCRIPTIONAL REGULATOR RV3488"/>
    <property type="match status" value="1"/>
</dbReference>
<evidence type="ECO:0000313" key="4">
    <source>
        <dbReference type="Proteomes" id="UP000011746"/>
    </source>
</evidence>
<protein>
    <submittedName>
        <fullName evidence="3">PadR family transcriptional regulator</fullName>
    </submittedName>
</protein>
<evidence type="ECO:0000313" key="2">
    <source>
        <dbReference type="EMBL" id="AKG05447.1"/>
    </source>
</evidence>
<dbReference type="SUPFAM" id="SSF46785">
    <property type="entry name" value="Winged helix' DNA-binding domain"/>
    <property type="match status" value="1"/>
</dbReference>
<evidence type="ECO:0000313" key="3">
    <source>
        <dbReference type="EMBL" id="EKE31087.1"/>
    </source>
</evidence>
<dbReference type="KEGG" id="sje:AAV35_012165"/>
<dbReference type="Gene3D" id="1.10.10.10">
    <property type="entry name" value="Winged helix-like DNA-binding domain superfamily/Winged helix DNA-binding domain"/>
    <property type="match status" value="1"/>
</dbReference>
<evidence type="ECO:0000313" key="5">
    <source>
        <dbReference type="Proteomes" id="UP000092654"/>
    </source>
</evidence>
<dbReference type="OrthoDB" id="9808017at2"/>
<accession>K2G9P8</accession>
<dbReference type="InterPro" id="IPR005149">
    <property type="entry name" value="Tscrpt_reg_PadR_N"/>
</dbReference>
<dbReference type="InterPro" id="IPR052509">
    <property type="entry name" value="Metal_resp_DNA-bind_regulator"/>
</dbReference>
<dbReference type="EMBL" id="CP011361">
    <property type="protein sequence ID" value="AKG05447.1"/>
    <property type="molecule type" value="Genomic_DNA"/>
</dbReference>
<gene>
    <name evidence="2" type="ORF">AAV35_012165</name>
    <name evidence="3" type="ORF">MJ3_10336</name>
</gene>
<dbReference type="eggNOG" id="COG1695">
    <property type="taxonomic scope" value="Bacteria"/>
</dbReference>
<proteinExistence type="predicted"/>
<dbReference type="Proteomes" id="UP000011746">
    <property type="component" value="Unassembled WGS sequence"/>
</dbReference>
<dbReference type="STRING" id="1230341.AAV35_012165"/>
<reference evidence="5" key="2">
    <citation type="submission" date="2015-06" db="EMBL/GenBank/DDBJ databases">
        <title>Salimicrobium jeotgali MJ3, isolated from Myulchi jeot, a traditional Korean fermented seafood.</title>
        <authorList>
            <person name="Kim K.H."/>
            <person name="Jeon C.O."/>
            <person name="Jin H.M."/>
        </authorList>
    </citation>
    <scope>NUCLEOTIDE SEQUENCE [LARGE SCALE GENOMIC DNA]</scope>
    <source>
        <strain evidence="5">MJ3</strain>
    </source>
</reference>